<reference evidence="12" key="1">
    <citation type="journal article" date="2019" name="Int. J. Syst. Evol. Microbiol.">
        <title>The Global Catalogue of Microorganisms (GCM) 10K type strain sequencing project: providing services to taxonomists for standard genome sequencing and annotation.</title>
        <authorList>
            <consortium name="The Broad Institute Genomics Platform"/>
            <consortium name="The Broad Institute Genome Sequencing Center for Infectious Disease"/>
            <person name="Wu L."/>
            <person name="Ma J."/>
        </authorList>
    </citation>
    <scope>NUCLEOTIDE SEQUENCE [LARGE SCALE GENOMIC DNA]</scope>
    <source>
        <strain evidence="12">JCM 15933</strain>
    </source>
</reference>
<evidence type="ECO:0000256" key="6">
    <source>
        <dbReference type="ARBA" id="ARBA00023303"/>
    </source>
</evidence>
<gene>
    <name evidence="11" type="ORF">GCM10009827_053920</name>
</gene>
<keyword evidence="6" id="KW-0813">Transport</keyword>
<protein>
    <recommendedName>
        <fullName evidence="10">Fluoride-specific ion channel</fullName>
    </recommendedName>
</protein>
<keyword evidence="5 10" id="KW-0472">Membrane</keyword>
<name>A0ABP4LR35_9ACTN</name>
<evidence type="ECO:0000256" key="3">
    <source>
        <dbReference type="ARBA" id="ARBA00022692"/>
    </source>
</evidence>
<comment type="subcellular location">
    <subcellularLocation>
        <location evidence="1">Cell membrane</location>
        <topology evidence="1">Multi-pass membrane protein</topology>
    </subcellularLocation>
</comment>
<comment type="function">
    <text evidence="9">Fluoride-specific ion channel. Important for reducing fluoride concentration in the cell, thus reducing its toxicity.</text>
</comment>
<evidence type="ECO:0000256" key="2">
    <source>
        <dbReference type="ARBA" id="ARBA00022475"/>
    </source>
</evidence>
<evidence type="ECO:0000313" key="12">
    <source>
        <dbReference type="Proteomes" id="UP001501470"/>
    </source>
</evidence>
<evidence type="ECO:0000256" key="4">
    <source>
        <dbReference type="ARBA" id="ARBA00022989"/>
    </source>
</evidence>
<comment type="catalytic activity">
    <reaction evidence="8">
        <text>fluoride(in) = fluoride(out)</text>
        <dbReference type="Rhea" id="RHEA:76159"/>
        <dbReference type="ChEBI" id="CHEBI:17051"/>
    </reaction>
    <physiologicalReaction direction="left-to-right" evidence="8">
        <dbReference type="Rhea" id="RHEA:76160"/>
    </physiologicalReaction>
</comment>
<dbReference type="EMBL" id="BAAAQD010000011">
    <property type="protein sequence ID" value="GAA1529832.1"/>
    <property type="molecule type" value="Genomic_DNA"/>
</dbReference>
<evidence type="ECO:0000256" key="7">
    <source>
        <dbReference type="ARBA" id="ARBA00035120"/>
    </source>
</evidence>
<comment type="caution">
    <text evidence="11">The sequence shown here is derived from an EMBL/GenBank/DDBJ whole genome shotgun (WGS) entry which is preliminary data.</text>
</comment>
<comment type="similarity">
    <text evidence="7 10">Belongs to the fluoride channel Fluc/FEX (TC 1.A.43) family.</text>
</comment>
<keyword evidence="2" id="KW-1003">Cell membrane</keyword>
<evidence type="ECO:0000256" key="9">
    <source>
        <dbReference type="ARBA" id="ARBA00049940"/>
    </source>
</evidence>
<keyword evidence="3 10" id="KW-0812">Transmembrane</keyword>
<keyword evidence="6" id="KW-0407">Ion channel</keyword>
<evidence type="ECO:0000256" key="8">
    <source>
        <dbReference type="ARBA" id="ARBA00035585"/>
    </source>
</evidence>
<sequence>MVIVTEVATRQRLLRAFLGVGVLGGYTTFSTYVVDIHRAAVAARPGIGLLYLAVTVLGALLAECAATATISWLVRRATGAVR</sequence>
<keyword evidence="12" id="KW-1185">Reference proteome</keyword>
<proteinExistence type="inferred from homology"/>
<comment type="caution">
    <text evidence="10">Lacks conserved residue(s) required for the propagation of feature annotation.</text>
</comment>
<accession>A0ABP4LR35</accession>
<evidence type="ECO:0000313" key="11">
    <source>
        <dbReference type="EMBL" id="GAA1529832.1"/>
    </source>
</evidence>
<dbReference type="InterPro" id="IPR003691">
    <property type="entry name" value="FluC"/>
</dbReference>
<keyword evidence="4 10" id="KW-1133">Transmembrane helix</keyword>
<evidence type="ECO:0000256" key="1">
    <source>
        <dbReference type="ARBA" id="ARBA00004651"/>
    </source>
</evidence>
<evidence type="ECO:0000256" key="5">
    <source>
        <dbReference type="ARBA" id="ARBA00023136"/>
    </source>
</evidence>
<organism evidence="11 12">
    <name type="scientific">Dactylosporangium maewongense</name>
    <dbReference type="NCBI Taxonomy" id="634393"/>
    <lineage>
        <taxon>Bacteria</taxon>
        <taxon>Bacillati</taxon>
        <taxon>Actinomycetota</taxon>
        <taxon>Actinomycetes</taxon>
        <taxon>Micromonosporales</taxon>
        <taxon>Micromonosporaceae</taxon>
        <taxon>Dactylosporangium</taxon>
    </lineage>
</organism>
<dbReference type="Pfam" id="PF02537">
    <property type="entry name" value="CRCB"/>
    <property type="match status" value="1"/>
</dbReference>
<keyword evidence="6" id="KW-0406">Ion transport</keyword>
<dbReference type="Proteomes" id="UP001501470">
    <property type="component" value="Unassembled WGS sequence"/>
</dbReference>
<feature type="transmembrane region" description="Helical" evidence="10">
    <location>
        <begin position="12"/>
        <end position="29"/>
    </location>
</feature>
<evidence type="ECO:0000256" key="10">
    <source>
        <dbReference type="RuleBase" id="RU004340"/>
    </source>
</evidence>
<feature type="transmembrane region" description="Helical" evidence="10">
    <location>
        <begin position="49"/>
        <end position="74"/>
    </location>
</feature>